<protein>
    <submittedName>
        <fullName evidence="1">Histidine phosphatase family protein</fullName>
    </submittedName>
</protein>
<dbReference type="RefSeq" id="WP_207416929.1">
    <property type="nucleotide sequence ID" value="NZ_CP061177.1"/>
</dbReference>
<dbReference type="Pfam" id="PF00300">
    <property type="entry name" value="His_Phos_1"/>
    <property type="match status" value="1"/>
</dbReference>
<dbReference type="Proteomes" id="UP001518989">
    <property type="component" value="Unassembled WGS sequence"/>
</dbReference>
<dbReference type="SMART" id="SM00855">
    <property type="entry name" value="PGAM"/>
    <property type="match status" value="1"/>
</dbReference>
<dbReference type="Gene3D" id="3.40.50.1240">
    <property type="entry name" value="Phosphoglycerate mutase-like"/>
    <property type="match status" value="1"/>
</dbReference>
<reference evidence="1 2" key="1">
    <citation type="submission" date="2020-09" db="EMBL/GenBank/DDBJ databases">
        <title>Roseomonas.</title>
        <authorList>
            <person name="Zhu W."/>
        </authorList>
    </citation>
    <scope>NUCLEOTIDE SEQUENCE [LARGE SCALE GENOMIC DNA]</scope>
    <source>
        <strain evidence="1 2">573</strain>
    </source>
</reference>
<organism evidence="1 2">
    <name type="scientific">Roseomonas haemaphysalidis</name>
    <dbReference type="NCBI Taxonomy" id="2768162"/>
    <lineage>
        <taxon>Bacteria</taxon>
        <taxon>Pseudomonadati</taxon>
        <taxon>Pseudomonadota</taxon>
        <taxon>Alphaproteobacteria</taxon>
        <taxon>Acetobacterales</taxon>
        <taxon>Roseomonadaceae</taxon>
        <taxon>Roseomonas</taxon>
    </lineage>
</organism>
<comment type="caution">
    <text evidence="1">The sequence shown here is derived from an EMBL/GenBank/DDBJ whole genome shotgun (WGS) entry which is preliminary data.</text>
</comment>
<evidence type="ECO:0000313" key="1">
    <source>
        <dbReference type="EMBL" id="MBO1079361.1"/>
    </source>
</evidence>
<dbReference type="InterPro" id="IPR029033">
    <property type="entry name" value="His_PPase_superfam"/>
</dbReference>
<proteinExistence type="predicted"/>
<dbReference type="EMBL" id="JACTNG010000004">
    <property type="protein sequence ID" value="MBO1079361.1"/>
    <property type="molecule type" value="Genomic_DNA"/>
</dbReference>
<name>A0ABS3KPJ7_9PROT</name>
<evidence type="ECO:0000313" key="2">
    <source>
        <dbReference type="Proteomes" id="UP001518989"/>
    </source>
</evidence>
<gene>
    <name evidence="1" type="ORF">IAI61_09980</name>
</gene>
<keyword evidence="2" id="KW-1185">Reference proteome</keyword>
<sequence>MPATFALLRHLPTALAPGHCYGRLDLPPGPASPAAALAGLRNFPARTLLSSPAARCMALAGAVAAATGLAARPEPGLLELDFGAWEGARWDDVPRAALDAWAADPWGFAPPGGESGAALVARVRAVFATMRPGTVVVSHGGPLKVLAALIAGRPVDLLAPAPPMGSCVLHPPGGGLP</sequence>
<dbReference type="SUPFAM" id="SSF53254">
    <property type="entry name" value="Phosphoglycerate mutase-like"/>
    <property type="match status" value="1"/>
</dbReference>
<dbReference type="InterPro" id="IPR013078">
    <property type="entry name" value="His_Pase_superF_clade-1"/>
</dbReference>
<accession>A0ABS3KPJ7</accession>